<name>A0A0H3WTW0_9BURK</name>
<dbReference type="Pfam" id="PF00797">
    <property type="entry name" value="Acetyltransf_2"/>
    <property type="match status" value="1"/>
</dbReference>
<organism evidence="3 4">
    <name type="scientific">Pandoraea faecigallinarum</name>
    <dbReference type="NCBI Taxonomy" id="656179"/>
    <lineage>
        <taxon>Bacteria</taxon>
        <taxon>Pseudomonadati</taxon>
        <taxon>Pseudomonadota</taxon>
        <taxon>Betaproteobacteria</taxon>
        <taxon>Burkholderiales</taxon>
        <taxon>Burkholderiaceae</taxon>
        <taxon>Pandoraea</taxon>
    </lineage>
</organism>
<dbReference type="PRINTS" id="PR01543">
    <property type="entry name" value="ANATRNSFRASE"/>
</dbReference>
<comment type="similarity">
    <text evidence="1 2">Belongs to the arylamine N-acetyltransferase family.</text>
</comment>
<dbReference type="PATRIC" id="fig|656179.3.peg.1615"/>
<dbReference type="Gene3D" id="3.30.2140.10">
    <property type="entry name" value="Arylamine N-acetyltransferase"/>
    <property type="match status" value="1"/>
</dbReference>
<dbReference type="PANTHER" id="PTHR11786">
    <property type="entry name" value="N-HYDROXYARYLAMINE O-ACETYLTRANSFERASE"/>
    <property type="match status" value="1"/>
</dbReference>
<reference evidence="3" key="1">
    <citation type="submission" date="2016-06" db="EMBL/GenBank/DDBJ databases">
        <title>Complete Genome Sequence of Pandoraea faecigallinarum DSM-23572.</title>
        <authorList>
            <person name="Yong D."/>
            <person name="Ee R."/>
            <person name="Lim Y.-L."/>
            <person name="Yin W.-F."/>
            <person name="Chan K.-G."/>
        </authorList>
    </citation>
    <scope>NUCLEOTIDE SEQUENCE</scope>
    <source>
        <strain evidence="3">DSM 23572</strain>
    </source>
</reference>
<dbReference type="RefSeq" id="WP_047905901.1">
    <property type="nucleotide sequence ID" value="NZ_CP011807.3"/>
</dbReference>
<dbReference type="KEGG" id="pfg:AB870_07545"/>
<proteinExistence type="inferred from homology"/>
<dbReference type="Gene3D" id="2.40.128.150">
    <property type="entry name" value="Cysteine proteinases"/>
    <property type="match status" value="1"/>
</dbReference>
<dbReference type="SUPFAM" id="SSF54001">
    <property type="entry name" value="Cysteine proteinases"/>
    <property type="match status" value="1"/>
</dbReference>
<sequence length="289" mass="31856">MSQTFDLERYFRRIGYTGPREPTLDVLRAIHALHPQAIPFENIDPIRGKPVAVDLPSVVGKLIDGARGGYCFEQNALFANALTHLGFDVTPMIGRVAWGRTFTVEAPLTHMLLRVELESESWLADVGFGSVTLTAPLRLNTSQEQSTPLEIFQLEPVRPADGDVVAEYRLSVKSAQAWLPAYRFTPRPAEWIDYKLGNWYTSSAPESIFTNHLMACRVLPDGPRGRIALFDTKFVERGPAGDVRVETQIGSASQLAEVLEGSFGLNLEGVDTGDLFERALAGAAKTVVR</sequence>
<keyword evidence="4" id="KW-1185">Reference proteome</keyword>
<dbReference type="InterPro" id="IPR038765">
    <property type="entry name" value="Papain-like_cys_pep_sf"/>
</dbReference>
<dbReference type="PANTHER" id="PTHR11786:SF0">
    <property type="entry name" value="ARYLAMINE N-ACETYLTRANSFERASE 4-RELATED"/>
    <property type="match status" value="1"/>
</dbReference>
<accession>A0A0H3WTW0</accession>
<evidence type="ECO:0000256" key="2">
    <source>
        <dbReference type="RuleBase" id="RU003452"/>
    </source>
</evidence>
<protein>
    <submittedName>
        <fullName evidence="3">N-hydroxyarylamine O-acetyltransferase</fullName>
    </submittedName>
</protein>
<dbReference type="AlphaFoldDB" id="A0A0H3WTW0"/>
<dbReference type="OrthoDB" id="7181050at2"/>
<evidence type="ECO:0000313" key="4">
    <source>
        <dbReference type="Proteomes" id="UP000035651"/>
    </source>
</evidence>
<dbReference type="Proteomes" id="UP000035651">
    <property type="component" value="Chromosome"/>
</dbReference>
<dbReference type="InterPro" id="IPR001447">
    <property type="entry name" value="Arylamine_N-AcTrfase"/>
</dbReference>
<evidence type="ECO:0000313" key="3">
    <source>
        <dbReference type="EMBL" id="AKM29986.1"/>
    </source>
</evidence>
<evidence type="ECO:0000256" key="1">
    <source>
        <dbReference type="ARBA" id="ARBA00006547"/>
    </source>
</evidence>
<gene>
    <name evidence="3" type="ORF">AB870_07545</name>
</gene>
<dbReference type="EMBL" id="CP011807">
    <property type="protein sequence ID" value="AKM29986.1"/>
    <property type="molecule type" value="Genomic_DNA"/>
</dbReference>
<dbReference type="GO" id="GO:0016407">
    <property type="term" value="F:acetyltransferase activity"/>
    <property type="evidence" value="ECO:0007669"/>
    <property type="project" value="InterPro"/>
</dbReference>
<dbReference type="STRING" id="656179.AB870_07545"/>